<dbReference type="EMBL" id="MSIF01000002">
    <property type="protein sequence ID" value="OLF12753.1"/>
    <property type="molecule type" value="Genomic_DNA"/>
</dbReference>
<dbReference type="InterPro" id="IPR051677">
    <property type="entry name" value="AfsR-DnrI-RedD_regulator"/>
</dbReference>
<evidence type="ECO:0000313" key="8">
    <source>
        <dbReference type="Proteomes" id="UP000185696"/>
    </source>
</evidence>
<sequence length="625" mass="66206">MDDSTIRLRVLGSLELDTGGEWNRVHGRRKGALLARLVAAHGRTVPTAKLVREVWSVGVSRRSLAALQSTLSLLRRILEPDRAPRARPRVLVTTPSGYALRLPDPSVDVWHFERLVLDSGRHRDRPGQLDRLEQALALWDGPAYAEFAGQAWAGAETERLDELYRQAVEYHAEALIAAGDLTGAIVGLTTHTDDHPLREDAWRLLALALYRAGRQGDALSALRRGRGALRDQLGVDPGPALRQLETDILAQDRRLMTAGRHPEAPLVTGQQPGAPFVGREHELGRLHAAAQQVGTATSPAVAVLTGDAGIGKTALAARLAGELADRGWRSATGRCPDPAAGAPAGWAVTELVRDLAARVPPDQRTRARMAPVLDERVDLPFPLRQAVAGYLRGLATDAPLLLVVDDAHAADPATRSLLTDLPGLLDGAPVLLLVLYRPGELTGGLGALAGHVTERVTLRGLSRPAVTGLVEAVRGAAPDPAQAVAVADRTGGNPLYVRELARAVDPGTDLPDGLRDVLRPRVAALSPTARQLVERAAVAGGDVDVAVLGAALGVDEDTTVAAVEEAMAVGILAEAGGTRPRFAHQIVRDAVLADLSSVRRARLRAVLAHHSRVAGDRLVGVATMG</sequence>
<dbReference type="SMART" id="SM01043">
    <property type="entry name" value="BTAD"/>
    <property type="match status" value="1"/>
</dbReference>
<keyword evidence="3" id="KW-0238">DNA-binding</keyword>
<evidence type="ECO:0008006" key="9">
    <source>
        <dbReference type="Google" id="ProtNLM"/>
    </source>
</evidence>
<dbReference type="InterPro" id="IPR016032">
    <property type="entry name" value="Sig_transdc_resp-reg_C-effctor"/>
</dbReference>
<dbReference type="Gene3D" id="1.10.10.10">
    <property type="entry name" value="Winged helix-like DNA-binding domain superfamily/Winged helix DNA-binding domain"/>
    <property type="match status" value="1"/>
</dbReference>
<dbReference type="SUPFAM" id="SSF52540">
    <property type="entry name" value="P-loop containing nucleoside triphosphate hydrolases"/>
    <property type="match status" value="1"/>
</dbReference>
<dbReference type="RefSeq" id="WP_075131661.1">
    <property type="nucleotide sequence ID" value="NZ_MSIF01000002.1"/>
</dbReference>
<proteinExistence type="inferred from homology"/>
<dbReference type="InterPro" id="IPR001867">
    <property type="entry name" value="OmpR/PhoB-type_DNA-bd"/>
</dbReference>
<dbReference type="Pfam" id="PF13191">
    <property type="entry name" value="AAA_16"/>
    <property type="match status" value="1"/>
</dbReference>
<evidence type="ECO:0000256" key="4">
    <source>
        <dbReference type="ARBA" id="ARBA00023163"/>
    </source>
</evidence>
<dbReference type="InterPro" id="IPR027417">
    <property type="entry name" value="P-loop_NTPase"/>
</dbReference>
<dbReference type="InterPro" id="IPR041664">
    <property type="entry name" value="AAA_16"/>
</dbReference>
<dbReference type="SMART" id="SM00862">
    <property type="entry name" value="Trans_reg_C"/>
    <property type="match status" value="1"/>
</dbReference>
<keyword evidence="8" id="KW-1185">Reference proteome</keyword>
<gene>
    <name evidence="7" type="ORF">BLA60_05605</name>
</gene>
<dbReference type="SUPFAM" id="SSF48452">
    <property type="entry name" value="TPR-like"/>
    <property type="match status" value="1"/>
</dbReference>
<dbReference type="InterPro" id="IPR011990">
    <property type="entry name" value="TPR-like_helical_dom_sf"/>
</dbReference>
<evidence type="ECO:0000313" key="7">
    <source>
        <dbReference type="EMBL" id="OLF12753.1"/>
    </source>
</evidence>
<dbReference type="AlphaFoldDB" id="A0A7Z0WQ13"/>
<comment type="caution">
    <text evidence="7">The sequence shown here is derived from an EMBL/GenBank/DDBJ whole genome shotgun (WGS) entry which is preliminary data.</text>
</comment>
<evidence type="ECO:0000259" key="5">
    <source>
        <dbReference type="SMART" id="SM00862"/>
    </source>
</evidence>
<reference evidence="7 8" key="1">
    <citation type="submission" date="2016-12" db="EMBL/GenBank/DDBJ databases">
        <title>The draft genome sequence of Actinophytocola xinjiangensis.</title>
        <authorList>
            <person name="Wang W."/>
            <person name="Yuan L."/>
        </authorList>
    </citation>
    <scope>NUCLEOTIDE SEQUENCE [LARGE SCALE GENOMIC DNA]</scope>
    <source>
        <strain evidence="7 8">CGMCC 4.4663</strain>
    </source>
</reference>
<dbReference type="Pfam" id="PF03704">
    <property type="entry name" value="BTAD"/>
    <property type="match status" value="1"/>
</dbReference>
<dbReference type="InterPro" id="IPR005158">
    <property type="entry name" value="BTAD"/>
</dbReference>
<dbReference type="GO" id="GO:0000160">
    <property type="term" value="P:phosphorelay signal transduction system"/>
    <property type="evidence" value="ECO:0007669"/>
    <property type="project" value="InterPro"/>
</dbReference>
<dbReference type="SUPFAM" id="SSF46894">
    <property type="entry name" value="C-terminal effector domain of the bipartite response regulators"/>
    <property type="match status" value="1"/>
</dbReference>
<dbReference type="CDD" id="cd15831">
    <property type="entry name" value="BTAD"/>
    <property type="match status" value="1"/>
</dbReference>
<dbReference type="Proteomes" id="UP000185696">
    <property type="component" value="Unassembled WGS sequence"/>
</dbReference>
<dbReference type="PANTHER" id="PTHR35807:SF1">
    <property type="entry name" value="TRANSCRIPTIONAL REGULATOR REDD"/>
    <property type="match status" value="1"/>
</dbReference>
<evidence type="ECO:0000256" key="2">
    <source>
        <dbReference type="ARBA" id="ARBA00023015"/>
    </source>
</evidence>
<feature type="domain" description="OmpR/PhoB-type" evidence="5">
    <location>
        <begin position="23"/>
        <end position="100"/>
    </location>
</feature>
<dbReference type="Gene3D" id="3.40.50.300">
    <property type="entry name" value="P-loop containing nucleotide triphosphate hydrolases"/>
    <property type="match status" value="1"/>
</dbReference>
<evidence type="ECO:0000256" key="1">
    <source>
        <dbReference type="ARBA" id="ARBA00005820"/>
    </source>
</evidence>
<name>A0A7Z0WQ13_9PSEU</name>
<accession>A0A7Z0WQ13</accession>
<evidence type="ECO:0000259" key="6">
    <source>
        <dbReference type="SMART" id="SM01043"/>
    </source>
</evidence>
<protein>
    <recommendedName>
        <fullName evidence="9">DNA-binding SARP family transcriptional activator</fullName>
    </recommendedName>
</protein>
<keyword evidence="2" id="KW-0805">Transcription regulation</keyword>
<dbReference type="GO" id="GO:0003677">
    <property type="term" value="F:DNA binding"/>
    <property type="evidence" value="ECO:0007669"/>
    <property type="project" value="UniProtKB-KW"/>
</dbReference>
<organism evidence="7 8">
    <name type="scientific">Actinophytocola xinjiangensis</name>
    <dbReference type="NCBI Taxonomy" id="485602"/>
    <lineage>
        <taxon>Bacteria</taxon>
        <taxon>Bacillati</taxon>
        <taxon>Actinomycetota</taxon>
        <taxon>Actinomycetes</taxon>
        <taxon>Pseudonocardiales</taxon>
        <taxon>Pseudonocardiaceae</taxon>
    </lineage>
</organism>
<dbReference type="GO" id="GO:0006355">
    <property type="term" value="P:regulation of DNA-templated transcription"/>
    <property type="evidence" value="ECO:0007669"/>
    <property type="project" value="InterPro"/>
</dbReference>
<evidence type="ECO:0000256" key="3">
    <source>
        <dbReference type="ARBA" id="ARBA00023125"/>
    </source>
</evidence>
<keyword evidence="4" id="KW-0804">Transcription</keyword>
<dbReference type="InterPro" id="IPR036388">
    <property type="entry name" value="WH-like_DNA-bd_sf"/>
</dbReference>
<feature type="domain" description="Bacterial transcriptional activator" evidence="6">
    <location>
        <begin position="107"/>
        <end position="249"/>
    </location>
</feature>
<comment type="similarity">
    <text evidence="1">Belongs to the AfsR/DnrI/RedD regulatory family.</text>
</comment>
<dbReference type="PANTHER" id="PTHR35807">
    <property type="entry name" value="TRANSCRIPTIONAL REGULATOR REDD-RELATED"/>
    <property type="match status" value="1"/>
</dbReference>
<dbReference type="Gene3D" id="1.25.40.10">
    <property type="entry name" value="Tetratricopeptide repeat domain"/>
    <property type="match status" value="1"/>
</dbReference>